<sequence length="72" mass="8383">MFGSVFQHTDLCHGRWNNSICLYRFVSVYKPIKIIYYPSFIVGIGGLGIIKVRNDKLRVFVEGQFLDCKLHM</sequence>
<feature type="transmembrane region" description="Helical" evidence="1">
    <location>
        <begin position="34"/>
        <end position="50"/>
    </location>
</feature>
<dbReference type="AlphaFoldDB" id="A0AAD8JNE4"/>
<keyword evidence="1" id="KW-0472">Membrane</keyword>
<keyword evidence="1" id="KW-1133">Transmembrane helix</keyword>
<dbReference type="EMBL" id="JAUHHV010000012">
    <property type="protein sequence ID" value="KAK1406604.1"/>
    <property type="molecule type" value="Genomic_DNA"/>
</dbReference>
<evidence type="ECO:0000313" key="2">
    <source>
        <dbReference type="EMBL" id="KAK1406604.1"/>
    </source>
</evidence>
<comment type="caution">
    <text evidence="2">The sequence shown here is derived from an EMBL/GenBank/DDBJ whole genome shotgun (WGS) entry which is preliminary data.</text>
</comment>
<accession>A0AAD8JNE4</accession>
<reference evidence="2" key="1">
    <citation type="journal article" date="2023" name="bioRxiv">
        <title>Improved chromosome-level genome assembly for marigold (Tagetes erecta).</title>
        <authorList>
            <person name="Jiang F."/>
            <person name="Yuan L."/>
            <person name="Wang S."/>
            <person name="Wang H."/>
            <person name="Xu D."/>
            <person name="Wang A."/>
            <person name="Fan W."/>
        </authorList>
    </citation>
    <scope>NUCLEOTIDE SEQUENCE</scope>
    <source>
        <strain evidence="2">WSJ</strain>
        <tissue evidence="2">Leaf</tissue>
    </source>
</reference>
<proteinExistence type="predicted"/>
<organism evidence="2 3">
    <name type="scientific">Tagetes erecta</name>
    <name type="common">African marigold</name>
    <dbReference type="NCBI Taxonomy" id="13708"/>
    <lineage>
        <taxon>Eukaryota</taxon>
        <taxon>Viridiplantae</taxon>
        <taxon>Streptophyta</taxon>
        <taxon>Embryophyta</taxon>
        <taxon>Tracheophyta</taxon>
        <taxon>Spermatophyta</taxon>
        <taxon>Magnoliopsida</taxon>
        <taxon>eudicotyledons</taxon>
        <taxon>Gunneridae</taxon>
        <taxon>Pentapetalae</taxon>
        <taxon>asterids</taxon>
        <taxon>campanulids</taxon>
        <taxon>Asterales</taxon>
        <taxon>Asteraceae</taxon>
        <taxon>Asteroideae</taxon>
        <taxon>Heliantheae alliance</taxon>
        <taxon>Tageteae</taxon>
        <taxon>Tagetes</taxon>
    </lineage>
</organism>
<keyword evidence="3" id="KW-1185">Reference proteome</keyword>
<gene>
    <name evidence="2" type="ORF">QVD17_42059</name>
</gene>
<name>A0AAD8JNE4_TARER</name>
<evidence type="ECO:0000313" key="3">
    <source>
        <dbReference type="Proteomes" id="UP001229421"/>
    </source>
</evidence>
<evidence type="ECO:0000256" key="1">
    <source>
        <dbReference type="SAM" id="Phobius"/>
    </source>
</evidence>
<dbReference type="Proteomes" id="UP001229421">
    <property type="component" value="Unassembled WGS sequence"/>
</dbReference>
<protein>
    <submittedName>
        <fullName evidence="2">Uncharacterized protein</fullName>
    </submittedName>
</protein>
<keyword evidence="1" id="KW-0812">Transmembrane</keyword>